<reference evidence="2 3" key="1">
    <citation type="journal article" date="2003" name="Int. J. Syst. Evol. Microbiol.">
        <title>Towards a standardized format for the description of a novel species (of an established genus): Ochrobactrum gallinifaecis sp. nov.</title>
        <authorList>
            <person name="Kampfer P."/>
            <person name="Buczolits S."/>
            <person name="Albrecht A."/>
            <person name="Busse H.J."/>
            <person name="Stackebrandt E."/>
        </authorList>
    </citation>
    <scope>NUCLEOTIDE SEQUENCE [LARGE SCALE GENOMIC DNA]</scope>
    <source>
        <strain evidence="2 3">ISO 196</strain>
    </source>
</reference>
<dbReference type="FunFam" id="2.20.25.10:FF:000002">
    <property type="entry name" value="UPF0434 protein YcaR"/>
    <property type="match status" value="1"/>
</dbReference>
<dbReference type="RefSeq" id="WP_140905888.1">
    <property type="nucleotide sequence ID" value="NZ_JBHTMD010000046.1"/>
</dbReference>
<evidence type="ECO:0000256" key="1">
    <source>
        <dbReference type="HAMAP-Rule" id="MF_01187"/>
    </source>
</evidence>
<sequence length="63" mass="7017">MTEHDNRGDLDVKLLELLVCPLTKGVLQYDAENNELISQKAKLAYPVRGGIPIMLPSEARPLE</sequence>
<dbReference type="PANTHER" id="PTHR33505:SF4">
    <property type="entry name" value="PROTEIN PREY, MITOCHONDRIAL"/>
    <property type="match status" value="1"/>
</dbReference>
<gene>
    <name evidence="2" type="ORF">FHY56_14560</name>
</gene>
<dbReference type="InterPro" id="IPR005651">
    <property type="entry name" value="Trm112-like"/>
</dbReference>
<accession>A0A502BME8</accession>
<dbReference type="EMBL" id="VEWJ01000011">
    <property type="protein sequence ID" value="TPF74486.1"/>
    <property type="molecule type" value="Genomic_DNA"/>
</dbReference>
<dbReference type="AlphaFoldDB" id="A0A502BME8"/>
<name>A0A502BME8_9HYPH</name>
<organism evidence="2 3">
    <name type="scientific">Brucella gallinifaecis</name>
    <dbReference type="NCBI Taxonomy" id="215590"/>
    <lineage>
        <taxon>Bacteria</taxon>
        <taxon>Pseudomonadati</taxon>
        <taxon>Pseudomonadota</taxon>
        <taxon>Alphaproteobacteria</taxon>
        <taxon>Hyphomicrobiales</taxon>
        <taxon>Brucellaceae</taxon>
        <taxon>Brucella/Ochrobactrum group</taxon>
        <taxon>Brucella</taxon>
    </lineage>
</organism>
<dbReference type="SUPFAM" id="SSF158997">
    <property type="entry name" value="Trm112p-like"/>
    <property type="match status" value="1"/>
</dbReference>
<protein>
    <recommendedName>
        <fullName evidence="1">UPF0434 protein FHY56_14560</fullName>
    </recommendedName>
</protein>
<dbReference type="Pfam" id="PF03966">
    <property type="entry name" value="Trm112p"/>
    <property type="match status" value="1"/>
</dbReference>
<proteinExistence type="inferred from homology"/>
<dbReference type="Gene3D" id="2.20.25.10">
    <property type="match status" value="1"/>
</dbReference>
<comment type="caution">
    <text evidence="2">The sequence shown here is derived from an EMBL/GenBank/DDBJ whole genome shotgun (WGS) entry which is preliminary data.</text>
</comment>
<keyword evidence="3" id="KW-1185">Reference proteome</keyword>
<evidence type="ECO:0000313" key="2">
    <source>
        <dbReference type="EMBL" id="TPF74486.1"/>
    </source>
</evidence>
<comment type="similarity">
    <text evidence="1">Belongs to the UPF0434 family.</text>
</comment>
<dbReference type="OrthoDB" id="9812205at2"/>
<dbReference type="GO" id="GO:0005829">
    <property type="term" value="C:cytosol"/>
    <property type="evidence" value="ECO:0007669"/>
    <property type="project" value="TreeGrafter"/>
</dbReference>
<dbReference type="HAMAP" id="MF_01187">
    <property type="entry name" value="UPF0434"/>
    <property type="match status" value="1"/>
</dbReference>
<dbReference type="PANTHER" id="PTHR33505">
    <property type="entry name" value="ZGC:162634"/>
    <property type="match status" value="1"/>
</dbReference>
<evidence type="ECO:0000313" key="3">
    <source>
        <dbReference type="Proteomes" id="UP000315388"/>
    </source>
</evidence>
<dbReference type="Proteomes" id="UP000315388">
    <property type="component" value="Unassembled WGS sequence"/>
</dbReference>